<dbReference type="AlphaFoldDB" id="A0AAW0CP63"/>
<comment type="caution">
    <text evidence="3">The sequence shown here is derived from an EMBL/GenBank/DDBJ whole genome shotgun (WGS) entry which is preliminary data.</text>
</comment>
<reference evidence="3 4" key="1">
    <citation type="submission" date="2024-01" db="EMBL/GenBank/DDBJ databases">
        <title>A draft genome for a cacao thread blight-causing isolate of Paramarasmius palmivorus.</title>
        <authorList>
            <person name="Baruah I.K."/>
            <person name="Bukari Y."/>
            <person name="Amoako-Attah I."/>
            <person name="Meinhardt L.W."/>
            <person name="Bailey B.A."/>
            <person name="Cohen S.P."/>
        </authorList>
    </citation>
    <scope>NUCLEOTIDE SEQUENCE [LARGE SCALE GENOMIC DNA]</scope>
    <source>
        <strain evidence="3 4">GH-12</strain>
    </source>
</reference>
<organism evidence="3 4">
    <name type="scientific">Paramarasmius palmivorus</name>
    <dbReference type="NCBI Taxonomy" id="297713"/>
    <lineage>
        <taxon>Eukaryota</taxon>
        <taxon>Fungi</taxon>
        <taxon>Dikarya</taxon>
        <taxon>Basidiomycota</taxon>
        <taxon>Agaricomycotina</taxon>
        <taxon>Agaricomycetes</taxon>
        <taxon>Agaricomycetidae</taxon>
        <taxon>Agaricales</taxon>
        <taxon>Marasmiineae</taxon>
        <taxon>Marasmiaceae</taxon>
        <taxon>Paramarasmius</taxon>
    </lineage>
</organism>
<evidence type="ECO:0000313" key="3">
    <source>
        <dbReference type="EMBL" id="KAK7041547.1"/>
    </source>
</evidence>
<feature type="region of interest" description="Disordered" evidence="1">
    <location>
        <begin position="1"/>
        <end position="26"/>
    </location>
</feature>
<name>A0AAW0CP63_9AGAR</name>
<protein>
    <submittedName>
        <fullName evidence="3">Uncharacterized protein</fullName>
    </submittedName>
</protein>
<sequence>MATSSALSLAADASANNTTRPPTKYSLRKLSKGLPRTKACLFFPVDDEPEIVILAQRLINAFDFRPYMDPTGHESGGACRIEGAHIERGSPQNYTFYYFEQTQHNGFDLNDCVTRELEALTDGLRRPWYGPILVIGDAEDFITPENIELQAESIVIDISNFYEAVVRDHSVEFDSLEEEEEDNE</sequence>
<feature type="compositionally biased region" description="Low complexity" evidence="1">
    <location>
        <begin position="1"/>
        <end position="19"/>
    </location>
</feature>
<proteinExistence type="predicted"/>
<dbReference type="Proteomes" id="UP001383192">
    <property type="component" value="Unassembled WGS sequence"/>
</dbReference>
<keyword evidence="4" id="KW-1185">Reference proteome</keyword>
<gene>
    <name evidence="3" type="ORF">VNI00_009134</name>
    <name evidence="2" type="ORF">VNI00_018408</name>
</gene>
<dbReference type="EMBL" id="JAYKXP010000033">
    <property type="protein sequence ID" value="KAK7041547.1"/>
    <property type="molecule type" value="Genomic_DNA"/>
</dbReference>
<evidence type="ECO:0000256" key="1">
    <source>
        <dbReference type="SAM" id="MobiDB-lite"/>
    </source>
</evidence>
<evidence type="ECO:0000313" key="4">
    <source>
        <dbReference type="Proteomes" id="UP001383192"/>
    </source>
</evidence>
<dbReference type="EMBL" id="JAYKXP010000232">
    <property type="protein sequence ID" value="KAK7018060.1"/>
    <property type="molecule type" value="Genomic_DNA"/>
</dbReference>
<accession>A0AAW0CP63</accession>
<evidence type="ECO:0000313" key="2">
    <source>
        <dbReference type="EMBL" id="KAK7018060.1"/>
    </source>
</evidence>